<evidence type="ECO:0000259" key="4">
    <source>
        <dbReference type="Pfam" id="PF20743"/>
    </source>
</evidence>
<dbReference type="Proteomes" id="UP000386466">
    <property type="component" value="Unassembled WGS sequence"/>
</dbReference>
<dbReference type="InterPro" id="IPR048316">
    <property type="entry name" value="DUF5580_N"/>
</dbReference>
<dbReference type="EMBL" id="CAAGRJ010001337">
    <property type="protein sequence ID" value="VFV18960.1"/>
    <property type="molecule type" value="Genomic_DNA"/>
</dbReference>
<feature type="region of interest" description="Disordered" evidence="1">
    <location>
        <begin position="264"/>
        <end position="294"/>
    </location>
</feature>
<feature type="region of interest" description="Disordered" evidence="1">
    <location>
        <begin position="57"/>
        <end position="99"/>
    </location>
</feature>
<accession>A0A485MDR1</accession>
<dbReference type="InterPro" id="IPR011992">
    <property type="entry name" value="EF-hand-dom_pair"/>
</dbReference>
<dbReference type="AlphaFoldDB" id="A0A485MDR1"/>
<dbReference type="PANTHER" id="PTHR34830">
    <property type="entry name" value="SIMILAR TO HYPOTHETICAL PROTEIN MGC34837"/>
    <property type="match status" value="1"/>
</dbReference>
<dbReference type="Pfam" id="PF20743">
    <property type="entry name" value="DUF5580_C"/>
    <property type="match status" value="1"/>
</dbReference>
<keyword evidence="6" id="KW-1185">Reference proteome</keyword>
<gene>
    <name evidence="5" type="ORF">LYPA_23C012815</name>
</gene>
<evidence type="ECO:0000259" key="2">
    <source>
        <dbReference type="Pfam" id="PF17743"/>
    </source>
</evidence>
<dbReference type="InterPro" id="IPR049246">
    <property type="entry name" value="DUF5580_M"/>
</dbReference>
<dbReference type="InterPro" id="IPR049247">
    <property type="entry name" value="DUF5580_C"/>
</dbReference>
<dbReference type="InterPro" id="IPR040774">
    <property type="entry name" value="DUF5580"/>
</dbReference>
<dbReference type="Pfam" id="PF20742">
    <property type="entry name" value="DUF5580_M"/>
    <property type="match status" value="1"/>
</dbReference>
<dbReference type="PANTHER" id="PTHR34830:SF1">
    <property type="entry name" value="GENE 12695-RELATED"/>
    <property type="match status" value="1"/>
</dbReference>
<evidence type="ECO:0000259" key="3">
    <source>
        <dbReference type="Pfam" id="PF20742"/>
    </source>
</evidence>
<reference evidence="5 6" key="1">
    <citation type="submission" date="2019-01" db="EMBL/GenBank/DDBJ databases">
        <authorList>
            <person name="Alioto T."/>
            <person name="Alioto T."/>
        </authorList>
    </citation>
    <scope>NUCLEOTIDE SEQUENCE [LARGE SCALE GENOMIC DNA]</scope>
</reference>
<sequence length="543" mass="61081">MSSVWKTPCGSDAVPEMVVKIIGSKHFRYLVEKPKIKENENLKAETQTVLQKSMIGSARQMSRDSPAPTNPTDHQINHDPDDEEENKHQENNQSPENNQKFLTGALTSRFLDGKANAHCSSVPTGDQSLSYIHGLPGRNLRDWSLEQMARDSSDQPKDFGQRPSGTTREDAFLLALVRRELSSRPLNSGLLEKLQKELKILDPISSGFLLQSQLSHLFLRQEVPLQLPIVKILCQRFSKRGSPEMVSYGKLLWLLKAAASGDPQQSQRVVGSNGNKSQSYHDHGQGTACQDASPQSEVSKSLSEILMALRTTNGKLNIENLSRNFQKEDHSFSGSLPLPKVRAICGKHGLYLTSSFLETLLSHQDLGYHGEIKWQNFVELLSKASSNLPHDLPTGKKAKETSATTMQAEAAKISQGRTEHMKIPEEELQPENPPAEISAPKDPLKALKVRPISQPFVTPMMKNEPEEYETWIDRFRKLENALYLCDLTNTGVLEKERARRLIHNYNLIYNLSLSPRKIDQALRRFHAGENMLLEPALQYLKEL</sequence>
<evidence type="ECO:0000256" key="1">
    <source>
        <dbReference type="SAM" id="MobiDB-lite"/>
    </source>
</evidence>
<protein>
    <submittedName>
        <fullName evidence="5">Uncharacterized protein c1orf87-like</fullName>
    </submittedName>
</protein>
<dbReference type="Pfam" id="PF17743">
    <property type="entry name" value="DUF5580"/>
    <property type="match status" value="1"/>
</dbReference>
<evidence type="ECO:0000313" key="6">
    <source>
        <dbReference type="Proteomes" id="UP000386466"/>
    </source>
</evidence>
<feature type="domain" description="DUF5580" evidence="2">
    <location>
        <begin position="170"/>
        <end position="262"/>
    </location>
</feature>
<feature type="compositionally biased region" description="Basic and acidic residues" evidence="1">
    <location>
        <begin position="75"/>
        <end position="90"/>
    </location>
</feature>
<name>A0A485MDR1_LYNPA</name>
<feature type="domain" description="DUF5580" evidence="3">
    <location>
        <begin position="304"/>
        <end position="394"/>
    </location>
</feature>
<proteinExistence type="predicted"/>
<organism evidence="5 6">
    <name type="scientific">Lynx pardinus</name>
    <name type="common">Iberian lynx</name>
    <name type="synonym">Felis pardina</name>
    <dbReference type="NCBI Taxonomy" id="191816"/>
    <lineage>
        <taxon>Eukaryota</taxon>
        <taxon>Metazoa</taxon>
        <taxon>Chordata</taxon>
        <taxon>Craniata</taxon>
        <taxon>Vertebrata</taxon>
        <taxon>Euteleostomi</taxon>
        <taxon>Mammalia</taxon>
        <taxon>Eutheria</taxon>
        <taxon>Laurasiatheria</taxon>
        <taxon>Carnivora</taxon>
        <taxon>Feliformia</taxon>
        <taxon>Felidae</taxon>
        <taxon>Felinae</taxon>
        <taxon>Lynx</taxon>
    </lineage>
</organism>
<evidence type="ECO:0000313" key="5">
    <source>
        <dbReference type="EMBL" id="VFV18960.1"/>
    </source>
</evidence>
<dbReference type="SUPFAM" id="SSF47473">
    <property type="entry name" value="EF-hand"/>
    <property type="match status" value="1"/>
</dbReference>
<dbReference type="Gene3D" id="1.10.238.10">
    <property type="entry name" value="EF-hand"/>
    <property type="match status" value="1"/>
</dbReference>
<feature type="compositionally biased region" description="Polar residues" evidence="1">
    <location>
        <begin position="264"/>
        <end position="278"/>
    </location>
</feature>
<feature type="domain" description="DUF5580" evidence="4">
    <location>
        <begin position="469"/>
        <end position="543"/>
    </location>
</feature>